<dbReference type="PANTHER" id="PTHR30065:SF1">
    <property type="entry name" value="SURFACE PRESENTATION OF ANTIGENS PROTEIN SPAR"/>
    <property type="match status" value="1"/>
</dbReference>
<keyword evidence="5 10" id="KW-0812">Transmembrane</keyword>
<proteinExistence type="inferred from homology"/>
<evidence type="ECO:0000256" key="8">
    <source>
        <dbReference type="ARBA" id="ARBA00023143"/>
    </source>
</evidence>
<comment type="function">
    <text evidence="1 10">Role in flagellar biosynthesis.</text>
</comment>
<comment type="subcellular location">
    <subcellularLocation>
        <location evidence="10">Cell membrane</location>
        <topology evidence="10">Multi-pass membrane protein</topology>
    </subcellularLocation>
    <subcellularLocation>
        <location evidence="10">Bacterial flagellum basal body</location>
    </subcellularLocation>
</comment>
<feature type="transmembrane region" description="Helical" evidence="10">
    <location>
        <begin position="176"/>
        <end position="202"/>
    </location>
</feature>
<dbReference type="InterPro" id="IPR002010">
    <property type="entry name" value="T3SS_IM_R"/>
</dbReference>
<dbReference type="GO" id="GO:0044780">
    <property type="term" value="P:bacterial-type flagellum assembly"/>
    <property type="evidence" value="ECO:0007669"/>
    <property type="project" value="UniProtKB-UniRule"/>
</dbReference>
<evidence type="ECO:0000256" key="7">
    <source>
        <dbReference type="ARBA" id="ARBA00023136"/>
    </source>
</evidence>
<name>A0A0S7Y3E5_UNCSA</name>
<gene>
    <name evidence="11" type="ORF">AMJ44_04300</name>
</gene>
<evidence type="ECO:0000313" key="12">
    <source>
        <dbReference type="Proteomes" id="UP000051861"/>
    </source>
</evidence>
<evidence type="ECO:0000256" key="4">
    <source>
        <dbReference type="ARBA" id="ARBA00022475"/>
    </source>
</evidence>
<dbReference type="GO" id="GO:0006605">
    <property type="term" value="P:protein targeting"/>
    <property type="evidence" value="ECO:0007669"/>
    <property type="project" value="UniProtKB-UniRule"/>
</dbReference>
<dbReference type="Proteomes" id="UP000051861">
    <property type="component" value="Unassembled WGS sequence"/>
</dbReference>
<feature type="transmembrane region" description="Helical" evidence="10">
    <location>
        <begin position="7"/>
        <end position="27"/>
    </location>
</feature>
<keyword evidence="4 10" id="KW-1003">Cell membrane</keyword>
<protein>
    <recommendedName>
        <fullName evidence="3 9">Flagellar biosynthetic protein FliR</fullName>
    </recommendedName>
</protein>
<dbReference type="GO" id="GO:0005886">
    <property type="term" value="C:plasma membrane"/>
    <property type="evidence" value="ECO:0007669"/>
    <property type="project" value="UniProtKB-SubCell"/>
</dbReference>
<evidence type="ECO:0000256" key="2">
    <source>
        <dbReference type="ARBA" id="ARBA00009772"/>
    </source>
</evidence>
<dbReference type="AlphaFoldDB" id="A0A0S7Y3E5"/>
<reference evidence="11 12" key="1">
    <citation type="journal article" date="2015" name="Microbiome">
        <title>Genomic resolution of linkages in carbon, nitrogen, and sulfur cycling among widespread estuary sediment bacteria.</title>
        <authorList>
            <person name="Baker B.J."/>
            <person name="Lazar C.S."/>
            <person name="Teske A.P."/>
            <person name="Dick G.J."/>
        </authorList>
    </citation>
    <scope>NUCLEOTIDE SEQUENCE [LARGE SCALE GENOMIC DNA]</scope>
    <source>
        <strain evidence="11">DG_54_3</strain>
    </source>
</reference>
<comment type="similarity">
    <text evidence="2 10">Belongs to the FliR/MopE/SpaR family.</text>
</comment>
<evidence type="ECO:0000256" key="9">
    <source>
        <dbReference type="NCBIfam" id="TIGR01400"/>
    </source>
</evidence>
<keyword evidence="8 10" id="KW-0975">Bacterial flagellum</keyword>
<accession>A0A0S7Y3E5</accession>
<evidence type="ECO:0000256" key="10">
    <source>
        <dbReference type="RuleBase" id="RU362071"/>
    </source>
</evidence>
<dbReference type="InterPro" id="IPR006303">
    <property type="entry name" value="FliR"/>
</dbReference>
<keyword evidence="7 10" id="KW-0472">Membrane</keyword>
<dbReference type="GO" id="GO:0009425">
    <property type="term" value="C:bacterial-type flagellum basal body"/>
    <property type="evidence" value="ECO:0007669"/>
    <property type="project" value="UniProtKB-SubCell"/>
</dbReference>
<feature type="transmembrane region" description="Helical" evidence="10">
    <location>
        <begin position="33"/>
        <end position="52"/>
    </location>
</feature>
<evidence type="ECO:0000256" key="5">
    <source>
        <dbReference type="ARBA" id="ARBA00022692"/>
    </source>
</evidence>
<evidence type="ECO:0000256" key="1">
    <source>
        <dbReference type="ARBA" id="ARBA00002578"/>
    </source>
</evidence>
<evidence type="ECO:0000313" key="11">
    <source>
        <dbReference type="EMBL" id="KPJ69262.1"/>
    </source>
</evidence>
<feature type="transmembrane region" description="Helical" evidence="10">
    <location>
        <begin position="113"/>
        <end position="134"/>
    </location>
</feature>
<dbReference type="PANTHER" id="PTHR30065">
    <property type="entry name" value="FLAGELLAR BIOSYNTHETIC PROTEIN FLIR"/>
    <property type="match status" value="1"/>
</dbReference>
<dbReference type="Pfam" id="PF01311">
    <property type="entry name" value="Bac_export_1"/>
    <property type="match status" value="1"/>
</dbReference>
<comment type="caution">
    <text evidence="11">The sequence shown here is derived from an EMBL/GenBank/DDBJ whole genome shotgun (WGS) entry which is preliminary data.</text>
</comment>
<feature type="transmembrane region" description="Helical" evidence="10">
    <location>
        <begin position="222"/>
        <end position="239"/>
    </location>
</feature>
<evidence type="ECO:0000256" key="3">
    <source>
        <dbReference type="ARBA" id="ARBA00021717"/>
    </source>
</evidence>
<dbReference type="PRINTS" id="PR00953">
    <property type="entry name" value="TYPE3IMRPROT"/>
</dbReference>
<dbReference type="EMBL" id="LIZX01000028">
    <property type="protein sequence ID" value="KPJ69262.1"/>
    <property type="molecule type" value="Genomic_DNA"/>
</dbReference>
<organism evidence="11 12">
    <name type="scientific">candidate division WOR-1 bacterium DG_54_3</name>
    <dbReference type="NCBI Taxonomy" id="1703775"/>
    <lineage>
        <taxon>Bacteria</taxon>
        <taxon>Bacillati</taxon>
        <taxon>Saganbacteria</taxon>
    </lineage>
</organism>
<keyword evidence="6 10" id="KW-1133">Transmembrane helix</keyword>
<feature type="transmembrane region" description="Helical" evidence="10">
    <location>
        <begin position="64"/>
        <end position="93"/>
    </location>
</feature>
<dbReference type="NCBIfam" id="TIGR01400">
    <property type="entry name" value="fliR"/>
    <property type="match status" value="1"/>
</dbReference>
<sequence length="257" mass="27933">MIITIQQLVVFFLIIGRIAGVFIQAPIFNSRSFPFFGKTAIAIWVSIVLWFVTPINPSLPESLFAFILALIFEVAIGFIIGFIVNIIFIAIQSAGEIIDLQMGLSVATALDPVFGSVISIVGRLAFFFALIIFISADGHHLILSAFHQSFTALPVGKMANFSSPGLAMQIIELGSALWLTAIKLAAPAVLLIFISDFTFGIVSRVAPQVNVFMLGFQVKPSLGLLGILLSLPFIVKYINKLIEFMAEQLVLLATTIK</sequence>
<evidence type="ECO:0000256" key="6">
    <source>
        <dbReference type="ARBA" id="ARBA00022989"/>
    </source>
</evidence>